<evidence type="ECO:0000259" key="9">
    <source>
        <dbReference type="Pfam" id="PF13231"/>
    </source>
</evidence>
<protein>
    <submittedName>
        <fullName evidence="10">Glycosyltransferase family 39 protein</fullName>
    </submittedName>
</protein>
<proteinExistence type="predicted"/>
<dbReference type="InterPro" id="IPR050297">
    <property type="entry name" value="LipidA_mod_glycosyltrf_83"/>
</dbReference>
<reference evidence="10 11" key="1">
    <citation type="journal article" date="2021" name="ISME Commun">
        <title>Automated analysis of genomic sequences facilitates high-throughput and comprehensive description of bacteria.</title>
        <authorList>
            <person name="Hitch T.C.A."/>
        </authorList>
    </citation>
    <scope>NUCLEOTIDE SEQUENCE [LARGE SCALE GENOMIC DNA]</scope>
    <source>
        <strain evidence="10 11">Sanger_18</strain>
    </source>
</reference>
<keyword evidence="2" id="KW-1003">Cell membrane</keyword>
<dbReference type="Proteomes" id="UP001652432">
    <property type="component" value="Unassembled WGS sequence"/>
</dbReference>
<feature type="domain" description="Glycosyltransferase RgtA/B/C/D-like" evidence="9">
    <location>
        <begin position="72"/>
        <end position="207"/>
    </location>
</feature>
<feature type="transmembrane region" description="Helical" evidence="8">
    <location>
        <begin position="165"/>
        <end position="180"/>
    </location>
</feature>
<evidence type="ECO:0000256" key="4">
    <source>
        <dbReference type="ARBA" id="ARBA00022679"/>
    </source>
</evidence>
<keyword evidence="5 8" id="KW-0812">Transmembrane</keyword>
<feature type="transmembrane region" description="Helical" evidence="8">
    <location>
        <begin position="15"/>
        <end position="31"/>
    </location>
</feature>
<feature type="transmembrane region" description="Helical" evidence="8">
    <location>
        <begin position="393"/>
        <end position="412"/>
    </location>
</feature>
<accession>A0ABT2SZQ2</accession>
<feature type="transmembrane region" description="Helical" evidence="8">
    <location>
        <begin position="83"/>
        <end position="106"/>
    </location>
</feature>
<organism evidence="10 11">
    <name type="scientific">Suilimivivens aceti</name>
    <dbReference type="NCBI Taxonomy" id="2981774"/>
    <lineage>
        <taxon>Bacteria</taxon>
        <taxon>Bacillati</taxon>
        <taxon>Bacillota</taxon>
        <taxon>Clostridia</taxon>
        <taxon>Lachnospirales</taxon>
        <taxon>Lachnospiraceae</taxon>
        <taxon>Suilimivivens</taxon>
    </lineage>
</organism>
<comment type="caution">
    <text evidence="10">The sequence shown here is derived from an EMBL/GenBank/DDBJ whole genome shotgun (WGS) entry which is preliminary data.</text>
</comment>
<feature type="transmembrane region" description="Helical" evidence="8">
    <location>
        <begin position="317"/>
        <end position="337"/>
    </location>
</feature>
<evidence type="ECO:0000256" key="8">
    <source>
        <dbReference type="SAM" id="Phobius"/>
    </source>
</evidence>
<evidence type="ECO:0000256" key="5">
    <source>
        <dbReference type="ARBA" id="ARBA00022692"/>
    </source>
</evidence>
<dbReference type="RefSeq" id="WP_262573184.1">
    <property type="nucleotide sequence ID" value="NZ_JAOQKJ010000002.1"/>
</dbReference>
<feature type="transmembrane region" description="Helical" evidence="8">
    <location>
        <begin position="424"/>
        <end position="444"/>
    </location>
</feature>
<feature type="transmembrane region" description="Helical" evidence="8">
    <location>
        <begin position="186"/>
        <end position="204"/>
    </location>
</feature>
<sequence>MKFHVNTERKKDPEIIIFACILAGMAVYYGCRMFTLTPWYDELYTYYYFISRGPVYAAIHWPVPNNHVGYSVLSAFLDFFGNPYIGLRGVSYLCALINMVLLFLLGRRYFKEGISLAVVSGYCLLNLVNQLSVQGRGYTLSVTCFLTAVSMLDVICREERVRKKTYVFFALSLVLGLYTVPSDVYWVIPVCLSGGIYLLLQAFAEKRSRQGKLIEASAFQKLIRLILVSLLAAFITICLYGIIWLAIGSNLLIKEDPAFQGTGHVQMILRHPFICVSTGIDYMLATPYIQSVPKEGFLTKLVTWLQNLFIQYLDGSWWLIPMIVIGGFLALGIRTVIGSRKRRQLSEEDMKDQEKEEFTGQTKEKMAGILPLLTVICTLAIPLFLLVQHKLPYYRVFMYGGALTALLLGFFLDWILPDDRKKTGYAAFLTVAAFGIWCFATRGYQNQYSDREHSMQEVLAKGNIEEAQNVCVTDCTQQYLIRFLYGITCENQQIEGSDFLLLDRRMADPDFTEMEWEFYHYYNTIPWDYVNTEMEKKYENQNFILYTGIREETK</sequence>
<dbReference type="PANTHER" id="PTHR33908:SF11">
    <property type="entry name" value="MEMBRANE PROTEIN"/>
    <property type="match status" value="1"/>
</dbReference>
<keyword evidence="4" id="KW-0808">Transferase</keyword>
<evidence type="ECO:0000256" key="6">
    <source>
        <dbReference type="ARBA" id="ARBA00022989"/>
    </source>
</evidence>
<keyword evidence="6 8" id="KW-1133">Transmembrane helix</keyword>
<keyword evidence="3" id="KW-0328">Glycosyltransferase</keyword>
<gene>
    <name evidence="10" type="ORF">OCV77_02860</name>
</gene>
<feature type="transmembrane region" description="Helical" evidence="8">
    <location>
        <begin position="225"/>
        <end position="247"/>
    </location>
</feature>
<name>A0ABT2SZQ2_9FIRM</name>
<evidence type="ECO:0000256" key="3">
    <source>
        <dbReference type="ARBA" id="ARBA00022676"/>
    </source>
</evidence>
<evidence type="ECO:0000313" key="11">
    <source>
        <dbReference type="Proteomes" id="UP001652432"/>
    </source>
</evidence>
<evidence type="ECO:0000256" key="7">
    <source>
        <dbReference type="ARBA" id="ARBA00023136"/>
    </source>
</evidence>
<evidence type="ECO:0000313" key="10">
    <source>
        <dbReference type="EMBL" id="MCU6743452.1"/>
    </source>
</evidence>
<feature type="transmembrane region" description="Helical" evidence="8">
    <location>
        <begin position="43"/>
        <end position="63"/>
    </location>
</feature>
<evidence type="ECO:0000256" key="1">
    <source>
        <dbReference type="ARBA" id="ARBA00004651"/>
    </source>
</evidence>
<feature type="transmembrane region" description="Helical" evidence="8">
    <location>
        <begin position="369"/>
        <end position="387"/>
    </location>
</feature>
<comment type="subcellular location">
    <subcellularLocation>
        <location evidence="1">Cell membrane</location>
        <topology evidence="1">Multi-pass membrane protein</topology>
    </subcellularLocation>
</comment>
<evidence type="ECO:0000256" key="2">
    <source>
        <dbReference type="ARBA" id="ARBA00022475"/>
    </source>
</evidence>
<dbReference type="PANTHER" id="PTHR33908">
    <property type="entry name" value="MANNOSYLTRANSFERASE YKCB-RELATED"/>
    <property type="match status" value="1"/>
</dbReference>
<dbReference type="InterPro" id="IPR038731">
    <property type="entry name" value="RgtA/B/C-like"/>
</dbReference>
<keyword evidence="7 8" id="KW-0472">Membrane</keyword>
<dbReference type="EMBL" id="JAOQKJ010000002">
    <property type="protein sequence ID" value="MCU6743452.1"/>
    <property type="molecule type" value="Genomic_DNA"/>
</dbReference>
<dbReference type="Pfam" id="PF13231">
    <property type="entry name" value="PMT_2"/>
    <property type="match status" value="1"/>
</dbReference>
<keyword evidence="11" id="KW-1185">Reference proteome</keyword>